<sequence length="105" mass="12232">MTQKTEEEAAEVEEVVVVVGEVVAVAAVEEQVEGQVEEGVEDIGLMNTNHITTREKKCNRFTNWFRRLFDKSIPKCPKKRKEKKSKKKKKNKKKDDDNTRRLRTN</sequence>
<feature type="region of interest" description="Disordered" evidence="1">
    <location>
        <begin position="76"/>
        <end position="105"/>
    </location>
</feature>
<dbReference type="AlphaFoldDB" id="A0A225WDB7"/>
<feature type="compositionally biased region" description="Basic and acidic residues" evidence="1">
    <location>
        <begin position="93"/>
        <end position="105"/>
    </location>
</feature>
<comment type="caution">
    <text evidence="2">The sequence shown here is derived from an EMBL/GenBank/DDBJ whole genome shotgun (WGS) entry which is preliminary data.</text>
</comment>
<dbReference type="OrthoDB" id="119960at2759"/>
<organism evidence="2 3">
    <name type="scientific">Phytophthora megakarya</name>
    <dbReference type="NCBI Taxonomy" id="4795"/>
    <lineage>
        <taxon>Eukaryota</taxon>
        <taxon>Sar</taxon>
        <taxon>Stramenopiles</taxon>
        <taxon>Oomycota</taxon>
        <taxon>Peronosporomycetes</taxon>
        <taxon>Peronosporales</taxon>
        <taxon>Peronosporaceae</taxon>
        <taxon>Phytophthora</taxon>
    </lineage>
</organism>
<evidence type="ECO:0000256" key="1">
    <source>
        <dbReference type="SAM" id="MobiDB-lite"/>
    </source>
</evidence>
<dbReference type="Proteomes" id="UP000198211">
    <property type="component" value="Unassembled WGS sequence"/>
</dbReference>
<evidence type="ECO:0000313" key="3">
    <source>
        <dbReference type="Proteomes" id="UP000198211"/>
    </source>
</evidence>
<dbReference type="EMBL" id="NBNE01001068">
    <property type="protein sequence ID" value="OWZ15716.1"/>
    <property type="molecule type" value="Genomic_DNA"/>
</dbReference>
<protein>
    <submittedName>
        <fullName evidence="2">Uncharacterized protein</fullName>
    </submittedName>
</protein>
<proteinExistence type="predicted"/>
<feature type="compositionally biased region" description="Basic residues" evidence="1">
    <location>
        <begin position="76"/>
        <end position="92"/>
    </location>
</feature>
<accession>A0A225WDB7</accession>
<evidence type="ECO:0000313" key="2">
    <source>
        <dbReference type="EMBL" id="OWZ15716.1"/>
    </source>
</evidence>
<name>A0A225WDB7_9STRA</name>
<reference evidence="3" key="1">
    <citation type="submission" date="2017-03" db="EMBL/GenBank/DDBJ databases">
        <title>Phytopthora megakarya and P. palmivora, two closely related causual agents of cacao black pod achieved similar genome size and gene model numbers by different mechanisms.</title>
        <authorList>
            <person name="Ali S."/>
            <person name="Shao J."/>
            <person name="Larry D.J."/>
            <person name="Kronmiller B."/>
            <person name="Shen D."/>
            <person name="Strem M.D."/>
            <person name="Melnick R.L."/>
            <person name="Guiltinan M.J."/>
            <person name="Tyler B.M."/>
            <person name="Meinhardt L.W."/>
            <person name="Bailey B.A."/>
        </authorList>
    </citation>
    <scope>NUCLEOTIDE SEQUENCE [LARGE SCALE GENOMIC DNA]</scope>
    <source>
        <strain evidence="3">zdho120</strain>
    </source>
</reference>
<keyword evidence="3" id="KW-1185">Reference proteome</keyword>
<gene>
    <name evidence="2" type="ORF">PHMEG_00010586</name>
</gene>